<feature type="region of interest" description="Disordered" evidence="1">
    <location>
        <begin position="224"/>
        <end position="243"/>
    </location>
</feature>
<evidence type="ECO:0000259" key="2">
    <source>
        <dbReference type="Pfam" id="PF05699"/>
    </source>
</evidence>
<evidence type="ECO:0000313" key="5">
    <source>
        <dbReference type="Proteomes" id="UP001280121"/>
    </source>
</evidence>
<feature type="compositionally biased region" description="Polar residues" evidence="1">
    <location>
        <begin position="1"/>
        <end position="10"/>
    </location>
</feature>
<dbReference type="Proteomes" id="UP001280121">
    <property type="component" value="Unassembled WGS sequence"/>
</dbReference>
<dbReference type="InterPro" id="IPR008906">
    <property type="entry name" value="HATC_C_dom"/>
</dbReference>
<feature type="domain" description="hAT-like transposase RNase-H fold" evidence="3">
    <location>
        <begin position="121"/>
        <end position="219"/>
    </location>
</feature>
<dbReference type="AlphaFoldDB" id="A0AAD9XJ63"/>
<name>A0AAD9XJ63_9ROSI</name>
<feature type="compositionally biased region" description="Polar residues" evidence="1">
    <location>
        <begin position="376"/>
        <end position="392"/>
    </location>
</feature>
<dbReference type="Pfam" id="PF14372">
    <property type="entry name" value="hAT-like_RNase-H"/>
    <property type="match status" value="1"/>
</dbReference>
<gene>
    <name evidence="4" type="ORF">Ddye_006511</name>
</gene>
<dbReference type="Pfam" id="PF05699">
    <property type="entry name" value="Dimer_Tnp_hAT"/>
    <property type="match status" value="1"/>
</dbReference>
<evidence type="ECO:0000313" key="4">
    <source>
        <dbReference type="EMBL" id="KAK2659978.1"/>
    </source>
</evidence>
<dbReference type="EMBL" id="JANJYI010000002">
    <property type="protein sequence ID" value="KAK2659978.1"/>
    <property type="molecule type" value="Genomic_DNA"/>
</dbReference>
<dbReference type="PANTHER" id="PTHR23272">
    <property type="entry name" value="BED FINGER-RELATED"/>
    <property type="match status" value="1"/>
</dbReference>
<feature type="compositionally biased region" description="Polar residues" evidence="1">
    <location>
        <begin position="27"/>
        <end position="39"/>
    </location>
</feature>
<organism evidence="4 5">
    <name type="scientific">Dipteronia dyeriana</name>
    <dbReference type="NCBI Taxonomy" id="168575"/>
    <lineage>
        <taxon>Eukaryota</taxon>
        <taxon>Viridiplantae</taxon>
        <taxon>Streptophyta</taxon>
        <taxon>Embryophyta</taxon>
        <taxon>Tracheophyta</taxon>
        <taxon>Spermatophyta</taxon>
        <taxon>Magnoliopsida</taxon>
        <taxon>eudicotyledons</taxon>
        <taxon>Gunneridae</taxon>
        <taxon>Pentapetalae</taxon>
        <taxon>rosids</taxon>
        <taxon>malvids</taxon>
        <taxon>Sapindales</taxon>
        <taxon>Sapindaceae</taxon>
        <taxon>Hippocastanoideae</taxon>
        <taxon>Acereae</taxon>
        <taxon>Dipteronia</taxon>
    </lineage>
</organism>
<feature type="domain" description="HAT C-terminal dimerisation" evidence="2">
    <location>
        <begin position="269"/>
        <end position="350"/>
    </location>
</feature>
<feature type="region of interest" description="Disordered" evidence="1">
    <location>
        <begin position="1"/>
        <end position="46"/>
    </location>
</feature>
<dbReference type="InterPro" id="IPR025525">
    <property type="entry name" value="hAT-like_transposase_RNase-H"/>
</dbReference>
<dbReference type="PANTHER" id="PTHR23272:SF192">
    <property type="entry name" value="ZINC FINGER BED DOMAIN-CONTAINING PROTEIN DAYSLEEPER-LIKE"/>
    <property type="match status" value="1"/>
</dbReference>
<accession>A0AAD9XJ63</accession>
<comment type="caution">
    <text evidence="4">The sequence shown here is derived from an EMBL/GenBank/DDBJ whole genome shotgun (WGS) entry which is preliminary data.</text>
</comment>
<dbReference type="SUPFAM" id="SSF53098">
    <property type="entry name" value="Ribonuclease H-like"/>
    <property type="match status" value="1"/>
</dbReference>
<keyword evidence="5" id="KW-1185">Reference proteome</keyword>
<sequence>MDSSSNNDVSPSLGEEEEGNDTMEQVEANSRSNTPTGSGQDRKRKRTSAVWSSFVIVGKNTQGKEHCKCKYCGKQYICEGTHGTELADSNYKHCPSESEWGNVEKLCKFLRHFYDTTNLFSGTKYPTSNLYMPKVFITYLTLMQNLASDDPFFKAMSNQMYTKFNKYWFDFSTILAIAIILDPRYKMEFVMFVYERLYGAESKQLEEVKGKLFALFNEYVTSSTGRSTIRPSPQSYPSTSSGRQRVDDLDLDFDNIINGDIVDIQRTQLDLYLEERRLERSIDLNILDFWKGNEPRYPELAAMARDVLSVPISTVASESAFSMGGRVLDQFRSSLLPNVAEALVCSRDWILGNGESAILKCEEITKDLWEMEDDSTPASTQTMHDQSSIQGY</sequence>
<proteinExistence type="predicted"/>
<evidence type="ECO:0000256" key="1">
    <source>
        <dbReference type="SAM" id="MobiDB-lite"/>
    </source>
</evidence>
<dbReference type="GO" id="GO:0003677">
    <property type="term" value="F:DNA binding"/>
    <property type="evidence" value="ECO:0007669"/>
    <property type="project" value="InterPro"/>
</dbReference>
<reference evidence="4" key="1">
    <citation type="journal article" date="2023" name="Plant J.">
        <title>Genome sequences and population genomics provide insights into the demographic history, inbreeding, and mutation load of two 'living fossil' tree species of Dipteronia.</title>
        <authorList>
            <person name="Feng Y."/>
            <person name="Comes H.P."/>
            <person name="Chen J."/>
            <person name="Zhu S."/>
            <person name="Lu R."/>
            <person name="Zhang X."/>
            <person name="Li P."/>
            <person name="Qiu J."/>
            <person name="Olsen K.M."/>
            <person name="Qiu Y."/>
        </authorList>
    </citation>
    <scope>NUCLEOTIDE SEQUENCE</scope>
    <source>
        <strain evidence="4">KIB01</strain>
    </source>
</reference>
<evidence type="ECO:0008006" key="6">
    <source>
        <dbReference type="Google" id="ProtNLM"/>
    </source>
</evidence>
<feature type="region of interest" description="Disordered" evidence="1">
    <location>
        <begin position="373"/>
        <end position="392"/>
    </location>
</feature>
<protein>
    <recommendedName>
        <fullName evidence="6">Zinc finger BED domain-containing protein RICESLEEPER 2-like</fullName>
    </recommendedName>
</protein>
<dbReference type="GO" id="GO:0046983">
    <property type="term" value="F:protein dimerization activity"/>
    <property type="evidence" value="ECO:0007669"/>
    <property type="project" value="InterPro"/>
</dbReference>
<evidence type="ECO:0000259" key="3">
    <source>
        <dbReference type="Pfam" id="PF14372"/>
    </source>
</evidence>
<dbReference type="InterPro" id="IPR012337">
    <property type="entry name" value="RNaseH-like_sf"/>
</dbReference>